<keyword evidence="4" id="KW-1185">Reference proteome</keyword>
<dbReference type="PANTHER" id="PTHR47505:SF1">
    <property type="entry name" value="DNA UTILIZATION PROTEIN YHGH"/>
    <property type="match status" value="1"/>
</dbReference>
<dbReference type="SUPFAM" id="SSF53271">
    <property type="entry name" value="PRTase-like"/>
    <property type="match status" value="1"/>
</dbReference>
<dbReference type="InterPro" id="IPR051910">
    <property type="entry name" value="ComF/GntX_DNA_util-trans"/>
</dbReference>
<accession>A0A1N6JH71</accession>
<dbReference type="PANTHER" id="PTHR47505">
    <property type="entry name" value="DNA UTILIZATION PROTEIN YHGH"/>
    <property type="match status" value="1"/>
</dbReference>
<dbReference type="AlphaFoldDB" id="A0A1N6JH71"/>
<dbReference type="InterPro" id="IPR029057">
    <property type="entry name" value="PRTase-like"/>
</dbReference>
<dbReference type="InterPro" id="IPR000836">
    <property type="entry name" value="PRTase_dom"/>
</dbReference>
<sequence>MKKIFNLVFRNLLTMIFDFLFPNRCLDCNQLIDKRKIVCELCQDKVNFSNHNYFGNNSLMDKAALQIPVENAYSLLYYEKESLAQRIIHQLKYNHREKIGKVLAKWITERIDFSNSKPDLLVTVPLHYKKLKQRGYNQLHLFGNELSKHYNIPVSHTLLKRIKHSRAQAKKNQNERLKTKNAYQLTQNINDKHILLIDDVYTTGNTMSNIAWEILNNSKNVKISILVMAMDV</sequence>
<evidence type="ECO:0000313" key="3">
    <source>
        <dbReference type="EMBL" id="SIO43537.1"/>
    </source>
</evidence>
<dbReference type="EMBL" id="FSRK01000003">
    <property type="protein sequence ID" value="SIO43537.1"/>
    <property type="molecule type" value="Genomic_DNA"/>
</dbReference>
<feature type="domain" description="Phosphoribosyltransferase" evidence="2">
    <location>
        <begin position="162"/>
        <end position="219"/>
    </location>
</feature>
<evidence type="ECO:0000256" key="1">
    <source>
        <dbReference type="ARBA" id="ARBA00008007"/>
    </source>
</evidence>
<organism evidence="3 4">
    <name type="scientific">Epilithonimonas zeae</name>
    <dbReference type="NCBI Taxonomy" id="1416779"/>
    <lineage>
        <taxon>Bacteria</taxon>
        <taxon>Pseudomonadati</taxon>
        <taxon>Bacteroidota</taxon>
        <taxon>Flavobacteriia</taxon>
        <taxon>Flavobacteriales</taxon>
        <taxon>Weeksellaceae</taxon>
        <taxon>Chryseobacterium group</taxon>
        <taxon>Epilithonimonas</taxon>
    </lineage>
</organism>
<evidence type="ECO:0000313" key="4">
    <source>
        <dbReference type="Proteomes" id="UP000185207"/>
    </source>
</evidence>
<dbReference type="Proteomes" id="UP000185207">
    <property type="component" value="Unassembled WGS sequence"/>
</dbReference>
<protein>
    <submittedName>
        <fullName evidence="3">ComF family protein</fullName>
    </submittedName>
</protein>
<dbReference type="Gene3D" id="3.40.50.2020">
    <property type="match status" value="1"/>
</dbReference>
<reference evidence="4" key="1">
    <citation type="submission" date="2016-11" db="EMBL/GenBank/DDBJ databases">
        <authorList>
            <person name="Varghese N."/>
            <person name="Submissions S."/>
        </authorList>
    </citation>
    <scope>NUCLEOTIDE SEQUENCE [LARGE SCALE GENOMIC DNA]</scope>
    <source>
        <strain evidence="4">DSM 27623</strain>
    </source>
</reference>
<proteinExistence type="inferred from homology"/>
<comment type="similarity">
    <text evidence="1">Belongs to the ComF/GntX family.</text>
</comment>
<dbReference type="Pfam" id="PF00156">
    <property type="entry name" value="Pribosyltran"/>
    <property type="match status" value="1"/>
</dbReference>
<gene>
    <name evidence="3" type="ORF">SAMN05444409_3398</name>
</gene>
<dbReference type="CDD" id="cd06223">
    <property type="entry name" value="PRTases_typeI"/>
    <property type="match status" value="1"/>
</dbReference>
<evidence type="ECO:0000259" key="2">
    <source>
        <dbReference type="Pfam" id="PF00156"/>
    </source>
</evidence>
<dbReference type="STRING" id="1416779.SAMN05444409_3398"/>
<name>A0A1N6JH71_9FLAO</name>